<dbReference type="InterPro" id="IPR036392">
    <property type="entry name" value="PLAT/LH2_dom_sf"/>
</dbReference>
<dbReference type="RefSeq" id="XP_035659327.1">
    <property type="nucleotide sequence ID" value="XM_035803434.1"/>
</dbReference>
<keyword evidence="3 8" id="KW-0812">Transmembrane</keyword>
<protein>
    <submittedName>
        <fullName evidence="12">Polycystic kidney disease protein 1-like 2</fullName>
    </submittedName>
</protein>
<dbReference type="Pfam" id="PF01477">
    <property type="entry name" value="PLAT"/>
    <property type="match status" value="1"/>
</dbReference>
<dbReference type="Gene3D" id="2.60.60.20">
    <property type="entry name" value="PLAT/LH2 domain"/>
    <property type="match status" value="1"/>
</dbReference>
<evidence type="ECO:0000256" key="3">
    <source>
        <dbReference type="ARBA" id="ARBA00022692"/>
    </source>
</evidence>
<accession>A0A9J7HLA0</accession>
<name>A0A9J7HLA0_BRAFL</name>
<dbReference type="PANTHER" id="PTHR10877:SF194">
    <property type="entry name" value="LOCATION OF VULVA DEFECTIVE 1"/>
    <property type="match status" value="1"/>
</dbReference>
<keyword evidence="11" id="KW-1185">Reference proteome</keyword>
<dbReference type="PROSITE" id="PS50095">
    <property type="entry name" value="PLAT"/>
    <property type="match status" value="1"/>
</dbReference>
<evidence type="ECO:0000256" key="4">
    <source>
        <dbReference type="ARBA" id="ARBA00022989"/>
    </source>
</evidence>
<dbReference type="SMART" id="SM00303">
    <property type="entry name" value="GPS"/>
    <property type="match status" value="1"/>
</dbReference>
<evidence type="ECO:0000256" key="1">
    <source>
        <dbReference type="ARBA" id="ARBA00004370"/>
    </source>
</evidence>
<dbReference type="PROSITE" id="PS50221">
    <property type="entry name" value="GAIN_B"/>
    <property type="match status" value="1"/>
</dbReference>
<dbReference type="GO" id="GO:0016020">
    <property type="term" value="C:membrane"/>
    <property type="evidence" value="ECO:0007669"/>
    <property type="project" value="UniProtKB-SubCell"/>
</dbReference>
<feature type="transmembrane region" description="Helical" evidence="8">
    <location>
        <begin position="623"/>
        <end position="642"/>
    </location>
</feature>
<dbReference type="Proteomes" id="UP000001554">
    <property type="component" value="Chromosome 17"/>
</dbReference>
<evidence type="ECO:0000256" key="7">
    <source>
        <dbReference type="PROSITE-ProRule" id="PRU00152"/>
    </source>
</evidence>
<comment type="similarity">
    <text evidence="2">Belongs to the polycystin family.</text>
</comment>
<dbReference type="SMART" id="SM00308">
    <property type="entry name" value="LH2"/>
    <property type="match status" value="1"/>
</dbReference>
<dbReference type="FunFam" id="2.60.60.20:FF:000019">
    <property type="entry name" value="Uncharacterized protein"/>
    <property type="match status" value="1"/>
</dbReference>
<proteinExistence type="inferred from homology"/>
<comment type="caution">
    <text evidence="7">Lacks conserved residue(s) required for the propagation of feature annotation.</text>
</comment>
<dbReference type="Pfam" id="PF01825">
    <property type="entry name" value="GPS"/>
    <property type="match status" value="1"/>
</dbReference>
<keyword evidence="6" id="KW-1015">Disulfide bond</keyword>
<feature type="transmembrane region" description="Helical" evidence="8">
    <location>
        <begin position="748"/>
        <end position="766"/>
    </location>
</feature>
<feature type="transmembrane region" description="Helical" evidence="8">
    <location>
        <begin position="415"/>
        <end position="433"/>
    </location>
</feature>
<dbReference type="PANTHER" id="PTHR10877">
    <property type="entry name" value="POLYCYSTIN FAMILY MEMBER"/>
    <property type="match status" value="1"/>
</dbReference>
<dbReference type="AlphaFoldDB" id="A0A9J7HLA0"/>
<dbReference type="OrthoDB" id="1021775at2759"/>
<dbReference type="Gene3D" id="2.60.220.50">
    <property type="match status" value="1"/>
</dbReference>
<evidence type="ECO:0000256" key="5">
    <source>
        <dbReference type="ARBA" id="ARBA00023136"/>
    </source>
</evidence>
<dbReference type="SUPFAM" id="SSF49723">
    <property type="entry name" value="Lipase/lipooxygenase domain (PLAT/LH2 domain)"/>
    <property type="match status" value="1"/>
</dbReference>
<evidence type="ECO:0000259" key="9">
    <source>
        <dbReference type="PROSITE" id="PS50095"/>
    </source>
</evidence>
<organism evidence="11 12">
    <name type="scientific">Branchiostoma floridae</name>
    <name type="common">Florida lancelet</name>
    <name type="synonym">Amphioxus</name>
    <dbReference type="NCBI Taxonomy" id="7739"/>
    <lineage>
        <taxon>Eukaryota</taxon>
        <taxon>Metazoa</taxon>
        <taxon>Chordata</taxon>
        <taxon>Cephalochordata</taxon>
        <taxon>Leptocardii</taxon>
        <taxon>Amphioxiformes</taxon>
        <taxon>Branchiostomatidae</taxon>
        <taxon>Branchiostoma</taxon>
    </lineage>
</organism>
<evidence type="ECO:0000313" key="11">
    <source>
        <dbReference type="Proteomes" id="UP000001554"/>
    </source>
</evidence>
<dbReference type="InterPro" id="IPR051223">
    <property type="entry name" value="Polycystin"/>
</dbReference>
<dbReference type="InterPro" id="IPR046338">
    <property type="entry name" value="GAIN_dom_sf"/>
</dbReference>
<keyword evidence="4 8" id="KW-1133">Transmembrane helix</keyword>
<reference evidence="12" key="2">
    <citation type="submission" date="2025-08" db="UniProtKB">
        <authorList>
            <consortium name="RefSeq"/>
        </authorList>
    </citation>
    <scope>IDENTIFICATION</scope>
    <source>
        <strain evidence="12">S238N-H82</strain>
        <tissue evidence="12">Testes</tissue>
    </source>
</reference>
<dbReference type="InterPro" id="IPR057244">
    <property type="entry name" value="GAIN_B"/>
</dbReference>
<comment type="subcellular location">
    <subcellularLocation>
        <location evidence="1">Membrane</location>
    </subcellularLocation>
</comment>
<dbReference type="InterPro" id="IPR001024">
    <property type="entry name" value="PLAT/LH2_dom"/>
</dbReference>
<reference evidence="11" key="1">
    <citation type="journal article" date="2020" name="Nat. Ecol. Evol.">
        <title>Deeply conserved synteny resolves early events in vertebrate evolution.</title>
        <authorList>
            <person name="Simakov O."/>
            <person name="Marletaz F."/>
            <person name="Yue J.X."/>
            <person name="O'Connell B."/>
            <person name="Jenkins J."/>
            <person name="Brandt A."/>
            <person name="Calef R."/>
            <person name="Tung C.H."/>
            <person name="Huang T.K."/>
            <person name="Schmutz J."/>
            <person name="Satoh N."/>
            <person name="Yu J.K."/>
            <person name="Putnam N.H."/>
            <person name="Green R.E."/>
            <person name="Rokhsar D.S."/>
        </authorList>
    </citation>
    <scope>NUCLEOTIDE SEQUENCE [LARGE SCALE GENOMIC DNA]</scope>
    <source>
        <strain evidence="11">S238N-H82</strain>
    </source>
</reference>
<feature type="transmembrane region" description="Helical" evidence="8">
    <location>
        <begin position="669"/>
        <end position="690"/>
    </location>
</feature>
<evidence type="ECO:0000256" key="2">
    <source>
        <dbReference type="ARBA" id="ARBA00007200"/>
    </source>
</evidence>
<dbReference type="GeneID" id="118404364"/>
<evidence type="ECO:0000259" key="10">
    <source>
        <dbReference type="PROSITE" id="PS50221"/>
    </source>
</evidence>
<dbReference type="KEGG" id="bfo:118404364"/>
<dbReference type="InterPro" id="IPR000203">
    <property type="entry name" value="GPS"/>
</dbReference>
<evidence type="ECO:0000256" key="6">
    <source>
        <dbReference type="ARBA" id="ARBA00023157"/>
    </source>
</evidence>
<dbReference type="FunFam" id="2.60.220.50:FF:000032">
    <property type="entry name" value="Uncharacterized protein"/>
    <property type="match status" value="1"/>
</dbReference>
<feature type="transmembrane region" description="Helical" evidence="8">
    <location>
        <begin position="778"/>
        <end position="806"/>
    </location>
</feature>
<feature type="domain" description="PLAT" evidence="9">
    <location>
        <begin position="460"/>
        <end position="577"/>
    </location>
</feature>
<gene>
    <name evidence="12" type="primary">LOC118404364</name>
</gene>
<feature type="transmembrane region" description="Helical" evidence="8">
    <location>
        <begin position="720"/>
        <end position="742"/>
    </location>
</feature>
<sequence>MKKAFSKTRELADDLEKTPIEEINKMAAVMLSGSVNLLSASSMMAEKEQGDDSTYSTNLANNKEATAASFQALDTMNDMYLNKMMPEYEDLNVYADFSLSKMHMRIQRENRTRFEKLVWFDENGTRFENLTMFPVELTERVYLVGGGSDCLVRVPSLQSLFVESNFNPFEYSNNSQEIRTDVTGLEVKCGDRTIPVSGLSEPIDILTRRKNESLNGSVFIFEASAAIGNLTVFEFLVGMEQSTLGFYIDFNSTRFPQDVSFFLCKDCVPTQDAFNWTATLPVSEDQIVSVPWINGTNLTSSPYQWLLHGEEVGITEYDVGNLTTFGIGVQFGSDLDLDEEEIVDFTLTVFESSCVYFDEEVDLWHSDGCEVGPLTNMTHIHCRCDHLTKFAGFVPPNPLNIAEALSANVLENPSGMGLVLAVFGLYLFGILFARKADRRDLQKAGVGILPGHTLNPRKECQYVITVYTGFRGNAGTTAEVTIVLGGLTNESTPFKLRDEKRVLFEKGSVDSFLLSTEEPLGELSHLRVWHNNKGYSPGWFLSQIVVTNRATNNTTYFLCNRWLSVEEDDGKVHRIIPRAVPEDLKKFRNLFLAKSARDMNDGHMWFSVVGRPARSPFTRVQRLSCCLTLLYSTMLTNIMFFGRGDDFEPPEPIRFAGVEINPPISLPQIMIGVQSAAIILPVNVLIAFLFRNSGPRGAKDIDKKEGAEGSGKAKSSLPWWTAYIGWLLVWSASFVAAFFTVLYTLSWLLVWSASFVAAFFTVLYTLSFGRAKAEAWLVTFLTSFVTDLFLMQPFKLLIVAVIFALISKLH</sequence>
<evidence type="ECO:0000256" key="8">
    <source>
        <dbReference type="SAM" id="Phobius"/>
    </source>
</evidence>
<keyword evidence="5 8" id="KW-0472">Membrane</keyword>
<evidence type="ECO:0000313" key="12">
    <source>
        <dbReference type="RefSeq" id="XP_035659327.1"/>
    </source>
</evidence>
<feature type="domain" description="GAIN-B" evidence="10">
    <location>
        <begin position="265"/>
        <end position="400"/>
    </location>
</feature>